<organism evidence="1 2">
    <name type="scientific">Rhizobium indicum</name>
    <dbReference type="NCBI Taxonomy" id="2583231"/>
    <lineage>
        <taxon>Bacteria</taxon>
        <taxon>Pseudomonadati</taxon>
        <taxon>Pseudomonadota</taxon>
        <taxon>Alphaproteobacteria</taxon>
        <taxon>Hyphomicrobiales</taxon>
        <taxon>Rhizobiaceae</taxon>
        <taxon>Rhizobium/Agrobacterium group</taxon>
        <taxon>Rhizobium</taxon>
    </lineage>
</organism>
<dbReference type="RefSeq" id="WP_138391021.1">
    <property type="nucleotide sequence ID" value="NZ_CP054022.1"/>
</dbReference>
<sequence>MMPEFMIVGLWGRMSGSGLLAGAIIVDAFFQEDDAPHDFGGGRRSSSASSRLWAFWLLILSLSIDLP</sequence>
<evidence type="ECO:0000313" key="1">
    <source>
        <dbReference type="EMBL" id="QKK20391.1"/>
    </source>
</evidence>
<keyword evidence="1" id="KW-0614">Plasmid</keyword>
<reference evidence="1 2" key="1">
    <citation type="submission" date="2020-05" db="EMBL/GenBank/DDBJ databases">
        <title>Genome sequences of pea root nodulating Rhizobium spp.</title>
        <authorList>
            <person name="Rahi P."/>
        </authorList>
    </citation>
    <scope>NUCLEOTIDE SEQUENCE [LARGE SCALE GENOMIC DNA]</scope>
    <source>
        <strain evidence="2">JKLM 12A2</strain>
        <plasmid evidence="1 2">pPR12A201</plasmid>
    </source>
</reference>
<keyword evidence="2" id="KW-1185">Reference proteome</keyword>
<gene>
    <name evidence="1" type="ORF">FFM53_028720</name>
</gene>
<proteinExistence type="predicted"/>
<accession>A0ABX6PNY3</accession>
<name>A0ABX6PNY3_9HYPH</name>
<dbReference type="Proteomes" id="UP000305673">
    <property type="component" value="Plasmid pPR12A201"/>
</dbReference>
<dbReference type="EMBL" id="CP054022">
    <property type="protein sequence ID" value="QKK20391.1"/>
    <property type="molecule type" value="Genomic_DNA"/>
</dbReference>
<geneLocation type="plasmid" evidence="1 2">
    <name>pPR12A201</name>
</geneLocation>
<evidence type="ECO:0000313" key="2">
    <source>
        <dbReference type="Proteomes" id="UP000305673"/>
    </source>
</evidence>
<protein>
    <submittedName>
        <fullName evidence="1">Uncharacterized protein</fullName>
    </submittedName>
</protein>